<gene>
    <name evidence="2" type="ORF">PI95_007815</name>
</gene>
<dbReference type="GO" id="GO:0003677">
    <property type="term" value="F:DNA binding"/>
    <property type="evidence" value="ECO:0007669"/>
    <property type="project" value="InterPro"/>
</dbReference>
<dbReference type="InterPro" id="IPR001387">
    <property type="entry name" value="Cro/C1-type_HTH"/>
</dbReference>
<dbReference type="CDD" id="cd00093">
    <property type="entry name" value="HTH_XRE"/>
    <property type="match status" value="1"/>
</dbReference>
<dbReference type="RefSeq" id="WP_039754611.1">
    <property type="nucleotide sequence ID" value="NZ_JTCM02000011.1"/>
</dbReference>
<dbReference type="SMART" id="SM00530">
    <property type="entry name" value="HTH_XRE"/>
    <property type="match status" value="1"/>
</dbReference>
<dbReference type="EMBL" id="JTCM02000011">
    <property type="protein sequence ID" value="NEU72480.1"/>
    <property type="molecule type" value="Genomic_DNA"/>
</dbReference>
<organism evidence="2 3">
    <name type="scientific">Hassallia byssoidea VB512170</name>
    <dbReference type="NCBI Taxonomy" id="1304833"/>
    <lineage>
        <taxon>Bacteria</taxon>
        <taxon>Bacillati</taxon>
        <taxon>Cyanobacteriota</taxon>
        <taxon>Cyanophyceae</taxon>
        <taxon>Nostocales</taxon>
        <taxon>Tolypothrichaceae</taxon>
        <taxon>Hassallia</taxon>
    </lineage>
</organism>
<comment type="caution">
    <text evidence="2">The sequence shown here is derived from an EMBL/GenBank/DDBJ whole genome shotgun (WGS) entry which is preliminary data.</text>
</comment>
<proteinExistence type="predicted"/>
<dbReference type="AlphaFoldDB" id="A0A846H795"/>
<evidence type="ECO:0000259" key="1">
    <source>
        <dbReference type="PROSITE" id="PS50943"/>
    </source>
</evidence>
<name>A0A846H795_9CYAN</name>
<feature type="domain" description="HTH cro/C1-type" evidence="1">
    <location>
        <begin position="20"/>
        <end position="65"/>
    </location>
</feature>
<dbReference type="Gene3D" id="1.10.260.40">
    <property type="entry name" value="lambda repressor-like DNA-binding domains"/>
    <property type="match status" value="1"/>
</dbReference>
<dbReference type="PROSITE" id="PS50943">
    <property type="entry name" value="HTH_CROC1"/>
    <property type="match status" value="1"/>
</dbReference>
<evidence type="ECO:0000313" key="3">
    <source>
        <dbReference type="Proteomes" id="UP000031549"/>
    </source>
</evidence>
<evidence type="ECO:0000313" key="2">
    <source>
        <dbReference type="EMBL" id="NEU72480.1"/>
    </source>
</evidence>
<reference evidence="2 3" key="1">
    <citation type="journal article" date="2015" name="Genome Announc.">
        <title>Draft Genome Sequence of Cyanobacterium Hassallia byssoidea Strain VB512170, Isolated from Monuments in India.</title>
        <authorList>
            <person name="Singh D."/>
            <person name="Chandrababunaidu M.M."/>
            <person name="Panda A."/>
            <person name="Sen D."/>
            <person name="Bhattacharyya S."/>
            <person name="Adhikary S.P."/>
            <person name="Tripathy S."/>
        </authorList>
    </citation>
    <scope>NUCLEOTIDE SEQUENCE [LARGE SCALE GENOMIC DNA]</scope>
    <source>
        <strain evidence="2 3">VB512170</strain>
    </source>
</reference>
<dbReference type="Pfam" id="PF01381">
    <property type="entry name" value="HTH_3"/>
    <property type="match status" value="1"/>
</dbReference>
<dbReference type="Proteomes" id="UP000031549">
    <property type="component" value="Unassembled WGS sequence"/>
</dbReference>
<protein>
    <submittedName>
        <fullName evidence="2">Helix-turn-helix transcriptional regulator</fullName>
    </submittedName>
</protein>
<dbReference type="SUPFAM" id="SSF47413">
    <property type="entry name" value="lambda repressor-like DNA-binding domains"/>
    <property type="match status" value="1"/>
</dbReference>
<sequence length="120" mass="12989">MDLEARKKLISVVKMARGSMSQRGFGKLLGVSATAVQLWEKGESIPDTHNLAQIADRAGYTMEELLNYLGVKPTSATSDVNNIVKQIKVMPLSEVAIIAQAAVERMVTATESLQNEVKAS</sequence>
<keyword evidence="3" id="KW-1185">Reference proteome</keyword>
<dbReference type="InterPro" id="IPR010982">
    <property type="entry name" value="Lambda_DNA-bd_dom_sf"/>
</dbReference>
<accession>A0A846H795</accession>